<organism evidence="2">
    <name type="scientific">bioreactor metagenome</name>
    <dbReference type="NCBI Taxonomy" id="1076179"/>
    <lineage>
        <taxon>unclassified sequences</taxon>
        <taxon>metagenomes</taxon>
        <taxon>ecological metagenomes</taxon>
    </lineage>
</organism>
<reference evidence="2" key="1">
    <citation type="submission" date="2019-08" db="EMBL/GenBank/DDBJ databases">
        <authorList>
            <person name="Kucharzyk K."/>
            <person name="Murdoch R.W."/>
            <person name="Higgins S."/>
            <person name="Loffler F."/>
        </authorList>
    </citation>
    <scope>NUCLEOTIDE SEQUENCE</scope>
</reference>
<name>A0A645H7M5_9ZZZZ</name>
<protein>
    <submittedName>
        <fullName evidence="2">Uncharacterized protein</fullName>
    </submittedName>
</protein>
<accession>A0A645H7M5</accession>
<dbReference type="EMBL" id="VSSQ01084193">
    <property type="protein sequence ID" value="MPN32274.1"/>
    <property type="molecule type" value="Genomic_DNA"/>
</dbReference>
<feature type="region of interest" description="Disordered" evidence="1">
    <location>
        <begin position="1"/>
        <end position="20"/>
    </location>
</feature>
<evidence type="ECO:0000313" key="2">
    <source>
        <dbReference type="EMBL" id="MPN32274.1"/>
    </source>
</evidence>
<evidence type="ECO:0000256" key="1">
    <source>
        <dbReference type="SAM" id="MobiDB-lite"/>
    </source>
</evidence>
<gene>
    <name evidence="2" type="ORF">SDC9_179752</name>
</gene>
<proteinExistence type="predicted"/>
<sequence length="38" mass="3854">MTALAQMPGGADADDAGAQDDDVHAASVCTLADKQKQH</sequence>
<comment type="caution">
    <text evidence="2">The sequence shown here is derived from an EMBL/GenBank/DDBJ whole genome shotgun (WGS) entry which is preliminary data.</text>
</comment>
<dbReference type="AlphaFoldDB" id="A0A645H7M5"/>